<dbReference type="GeneID" id="3701096"/>
<sequence>MNQEVIKKSLGETGQAGVVALVAGLVILGLRDRKAAFGALVVVVGIALVGYGLGDRFLKSMGMEYEDLY</sequence>
<dbReference type="RefSeq" id="WP_011322358.1">
    <property type="nucleotide sequence ID" value="NC_007426.1"/>
</dbReference>
<dbReference type="EnsemblBacteria" id="CAI48722">
    <property type="protein sequence ID" value="CAI48722"/>
    <property type="gene ID" value="NP_1262A"/>
</dbReference>
<evidence type="ECO:0000313" key="3">
    <source>
        <dbReference type="Proteomes" id="UP000002698"/>
    </source>
</evidence>
<feature type="transmembrane region" description="Helical" evidence="1">
    <location>
        <begin position="12"/>
        <end position="30"/>
    </location>
</feature>
<gene>
    <name evidence="2" type="ordered locus">NP_1262A</name>
</gene>
<protein>
    <submittedName>
        <fullName evidence="2">Uncharacterized protein</fullName>
    </submittedName>
</protein>
<reference evidence="2 3" key="1">
    <citation type="journal article" date="2005" name="Genome Res.">
        <title>Living with two extremes: conclusions from the genome sequence of Natronomonas pharaonis.</title>
        <authorList>
            <person name="Falb M."/>
            <person name="Pfeiffer F."/>
            <person name="Palm P."/>
            <person name="Rodewald K."/>
            <person name="Hickmann V."/>
            <person name="Tittor J."/>
            <person name="Oesterhelt D."/>
        </authorList>
    </citation>
    <scope>NUCLEOTIDE SEQUENCE [LARGE SCALE GENOMIC DNA]</scope>
    <source>
        <strain evidence="3">ATCC 35678 / DSM 2160 / CIP 103997 / JCM 8858 / NBRC 14720 / NCIMB 2260 / Gabara</strain>
    </source>
</reference>
<name>A0A1U7EUR7_NATPD</name>
<dbReference type="Pfam" id="PF24282">
    <property type="entry name" value="DUF7470"/>
    <property type="match status" value="1"/>
</dbReference>
<dbReference type="Proteomes" id="UP000002698">
    <property type="component" value="Chromosome"/>
</dbReference>
<keyword evidence="1" id="KW-1133">Transmembrane helix</keyword>
<dbReference type="EMBL" id="CR936257">
    <property type="protein sequence ID" value="CAI48722.1"/>
    <property type="molecule type" value="Genomic_DNA"/>
</dbReference>
<proteinExistence type="predicted"/>
<keyword evidence="1" id="KW-0472">Membrane</keyword>
<organism evidence="2 3">
    <name type="scientific">Natronomonas pharaonis (strain ATCC 35678 / DSM 2160 / CIP 103997 / JCM 8858 / NBRC 14720 / NCIMB 2260 / Gabara)</name>
    <name type="common">Halobacterium pharaonis</name>
    <dbReference type="NCBI Taxonomy" id="348780"/>
    <lineage>
        <taxon>Archaea</taxon>
        <taxon>Methanobacteriati</taxon>
        <taxon>Methanobacteriota</taxon>
        <taxon>Stenosarchaea group</taxon>
        <taxon>Halobacteria</taxon>
        <taxon>Halobacteriales</taxon>
        <taxon>Natronomonadaceae</taxon>
        <taxon>Natronomonas</taxon>
    </lineage>
</organism>
<evidence type="ECO:0000256" key="1">
    <source>
        <dbReference type="SAM" id="Phobius"/>
    </source>
</evidence>
<feature type="transmembrane region" description="Helical" evidence="1">
    <location>
        <begin position="36"/>
        <end position="54"/>
    </location>
</feature>
<dbReference type="KEGG" id="nph:NP_1262A"/>
<accession>A0A1U7EUR7</accession>
<keyword evidence="3" id="KW-1185">Reference proteome</keyword>
<dbReference type="HOGENOM" id="CLU_2784201_0_0_2"/>
<evidence type="ECO:0000313" key="2">
    <source>
        <dbReference type="EMBL" id="CAI48722.1"/>
    </source>
</evidence>
<keyword evidence="1" id="KW-0812">Transmembrane</keyword>
<dbReference type="InterPro" id="IPR055893">
    <property type="entry name" value="DUF7470"/>
</dbReference>
<dbReference type="AlphaFoldDB" id="A0A1U7EUR7"/>